<dbReference type="PANTHER" id="PTHR34653">
    <property type="match status" value="1"/>
</dbReference>
<dbReference type="GO" id="GO:0009425">
    <property type="term" value="C:bacterial-type flagellum basal body"/>
    <property type="evidence" value="ECO:0007669"/>
    <property type="project" value="UniProtKB-SubCell"/>
</dbReference>
<name>A0A1M5YJU1_9VIBR</name>
<dbReference type="GO" id="GO:0003774">
    <property type="term" value="F:cytoskeletal motor activity"/>
    <property type="evidence" value="ECO:0007669"/>
    <property type="project" value="InterPro"/>
</dbReference>
<evidence type="ECO:0000313" key="7">
    <source>
        <dbReference type="Proteomes" id="UP000184608"/>
    </source>
</evidence>
<keyword evidence="7" id="KW-1185">Reference proteome</keyword>
<evidence type="ECO:0000256" key="5">
    <source>
        <dbReference type="HAMAP-Rule" id="MF_00724"/>
    </source>
</evidence>
<dbReference type="HAMAP" id="MF_00724">
    <property type="entry name" value="FliE"/>
    <property type="match status" value="1"/>
</dbReference>
<sequence>MANQSMNNIASAEQLMLTRMDMMRTKAQPDFMVSANPLDSKLPDGNFLATTHLNPPLSFSEAMTQVLNVVDSHQAVASEKMSAVETGKSDDLVGAMVASQKASLSFDALLQVRNKVVSSFEDIMKISV</sequence>
<keyword evidence="4 5" id="KW-0975">Bacterial flagellum</keyword>
<dbReference type="OrthoDB" id="8909229at2"/>
<organism evidence="6 7">
    <name type="scientific">Vibrio aerogenes CECT 7868</name>
    <dbReference type="NCBI Taxonomy" id="1216006"/>
    <lineage>
        <taxon>Bacteria</taxon>
        <taxon>Pseudomonadati</taxon>
        <taxon>Pseudomonadota</taxon>
        <taxon>Gammaproteobacteria</taxon>
        <taxon>Vibrionales</taxon>
        <taxon>Vibrionaceae</taxon>
        <taxon>Vibrio</taxon>
    </lineage>
</organism>
<evidence type="ECO:0000256" key="4">
    <source>
        <dbReference type="ARBA" id="ARBA00023143"/>
    </source>
</evidence>
<dbReference type="GO" id="GO:0071973">
    <property type="term" value="P:bacterial-type flagellum-dependent cell motility"/>
    <property type="evidence" value="ECO:0007669"/>
    <property type="project" value="InterPro"/>
</dbReference>
<reference evidence="6 7" key="1">
    <citation type="submission" date="2016-11" db="EMBL/GenBank/DDBJ databases">
        <authorList>
            <person name="Jaros S."/>
            <person name="Januszkiewicz K."/>
            <person name="Wedrychowicz H."/>
        </authorList>
    </citation>
    <scope>NUCLEOTIDE SEQUENCE [LARGE SCALE GENOMIC DNA]</scope>
    <source>
        <strain evidence="6 7">CECT 7868</strain>
    </source>
</reference>
<dbReference type="GO" id="GO:0005198">
    <property type="term" value="F:structural molecule activity"/>
    <property type="evidence" value="ECO:0007669"/>
    <property type="project" value="InterPro"/>
</dbReference>
<accession>A0A1M5YJU1</accession>
<dbReference type="AlphaFoldDB" id="A0A1M5YJU1"/>
<evidence type="ECO:0000313" key="6">
    <source>
        <dbReference type="EMBL" id="SHI12194.1"/>
    </source>
</evidence>
<gene>
    <name evidence="5" type="primary">fliE</name>
    <name evidence="6" type="ORF">VA7868_01789</name>
</gene>
<dbReference type="PANTHER" id="PTHR34653:SF1">
    <property type="entry name" value="FLAGELLAR HOOK-BASAL BODY COMPLEX PROTEIN FLIE"/>
    <property type="match status" value="1"/>
</dbReference>
<dbReference type="STRING" id="1216006.VA7868_01789"/>
<evidence type="ECO:0000256" key="3">
    <source>
        <dbReference type="ARBA" id="ARBA00018024"/>
    </source>
</evidence>
<comment type="similarity">
    <text evidence="2 5">Belongs to the FliE family.</text>
</comment>
<dbReference type="RefSeq" id="WP_073603488.1">
    <property type="nucleotide sequence ID" value="NZ_FQXZ01000015.1"/>
</dbReference>
<comment type="subcellular location">
    <subcellularLocation>
        <location evidence="1 5">Bacterial flagellum basal body</location>
    </subcellularLocation>
</comment>
<proteinExistence type="inferred from homology"/>
<keyword evidence="6" id="KW-0282">Flagellum</keyword>
<dbReference type="EMBL" id="FQXZ01000015">
    <property type="protein sequence ID" value="SHI12194.1"/>
    <property type="molecule type" value="Genomic_DNA"/>
</dbReference>
<evidence type="ECO:0000256" key="1">
    <source>
        <dbReference type="ARBA" id="ARBA00004117"/>
    </source>
</evidence>
<evidence type="ECO:0000256" key="2">
    <source>
        <dbReference type="ARBA" id="ARBA00009272"/>
    </source>
</evidence>
<keyword evidence="6" id="KW-0969">Cilium</keyword>
<dbReference type="InterPro" id="IPR001624">
    <property type="entry name" value="FliE"/>
</dbReference>
<dbReference type="PRINTS" id="PR01006">
    <property type="entry name" value="FLGHOOKFLIE"/>
</dbReference>
<keyword evidence="6" id="KW-0966">Cell projection</keyword>
<protein>
    <recommendedName>
        <fullName evidence="3 5">Flagellar hook-basal body complex protein FliE</fullName>
    </recommendedName>
</protein>
<dbReference type="Proteomes" id="UP000184608">
    <property type="component" value="Unassembled WGS sequence"/>
</dbReference>
<dbReference type="Pfam" id="PF02049">
    <property type="entry name" value="FliE"/>
    <property type="match status" value="1"/>
</dbReference>